<dbReference type="InterPro" id="IPR045322">
    <property type="entry name" value="HECTD1/TRIP12-like"/>
</dbReference>
<feature type="region of interest" description="Disordered" evidence="5">
    <location>
        <begin position="1113"/>
        <end position="1161"/>
    </location>
</feature>
<evidence type="ECO:0000259" key="6">
    <source>
        <dbReference type="PROSITE" id="PS50237"/>
    </source>
</evidence>
<evidence type="ECO:0000256" key="2">
    <source>
        <dbReference type="ARBA" id="ARBA00022679"/>
    </source>
</evidence>
<evidence type="ECO:0000256" key="4">
    <source>
        <dbReference type="RuleBase" id="RU369009"/>
    </source>
</evidence>
<comment type="similarity">
    <text evidence="4">Belongs to the UPL family. K-HECT subfamily.</text>
</comment>
<dbReference type="GO" id="GO:0006974">
    <property type="term" value="P:DNA damage response"/>
    <property type="evidence" value="ECO:0007669"/>
    <property type="project" value="TreeGrafter"/>
</dbReference>
<dbReference type="FunFam" id="3.30.2410.10:FF:000005">
    <property type="entry name" value="E3 ubiquitin-protein ligase TRIP12 isoform X1"/>
    <property type="match status" value="1"/>
</dbReference>
<dbReference type="SMART" id="SM00678">
    <property type="entry name" value="WWE"/>
    <property type="match status" value="1"/>
</dbReference>
<feature type="domain" description="HECT" evidence="6">
    <location>
        <begin position="1727"/>
        <end position="2096"/>
    </location>
</feature>
<dbReference type="GO" id="GO:0008270">
    <property type="term" value="F:zinc ion binding"/>
    <property type="evidence" value="ECO:0007669"/>
    <property type="project" value="InterPro"/>
</dbReference>
<comment type="catalytic activity">
    <reaction evidence="4">
        <text>S-ubiquitinyl-[E2 ubiquitin-conjugating enzyme]-L-cysteine + [acceptor protein]-L-lysine = [E2 ubiquitin-conjugating enzyme]-L-cysteine + N(6)-ubiquitinyl-[acceptor protein]-L-lysine.</text>
        <dbReference type="EC" id="2.3.2.26"/>
    </reaction>
</comment>
<dbReference type="PROSITE" id="PS50918">
    <property type="entry name" value="WWE"/>
    <property type="match status" value="1"/>
</dbReference>
<protein>
    <recommendedName>
        <fullName evidence="4">E3 ubiquitin-protein ligase</fullName>
        <ecNumber evidence="4">2.3.2.26</ecNumber>
    </recommendedName>
</protein>
<dbReference type="CDD" id="cd00078">
    <property type="entry name" value="HECTc"/>
    <property type="match status" value="1"/>
</dbReference>
<evidence type="ECO:0000313" key="8">
    <source>
        <dbReference type="EMBL" id="CAG7833937.1"/>
    </source>
</evidence>
<feature type="active site" description="Glycyl thioester intermediate" evidence="3">
    <location>
        <position position="2063"/>
    </location>
</feature>
<dbReference type="SMART" id="SM00119">
    <property type="entry name" value="HECTc"/>
    <property type="match status" value="1"/>
</dbReference>
<dbReference type="PANTHER" id="PTHR45670:SF13">
    <property type="entry name" value="E3 UBIQUITIN-PROTEIN LIGASE TRIP12"/>
    <property type="match status" value="1"/>
</dbReference>
<reference evidence="8" key="1">
    <citation type="submission" date="2021-06" db="EMBL/GenBank/DDBJ databases">
        <authorList>
            <person name="Hodson N. C."/>
            <person name="Mongue J. A."/>
            <person name="Jaron S. K."/>
        </authorList>
    </citation>
    <scope>NUCLEOTIDE SEQUENCE</scope>
</reference>
<dbReference type="GO" id="GO:0016607">
    <property type="term" value="C:nuclear speck"/>
    <property type="evidence" value="ECO:0007669"/>
    <property type="project" value="TreeGrafter"/>
</dbReference>
<dbReference type="GO" id="GO:0061630">
    <property type="term" value="F:ubiquitin protein ligase activity"/>
    <property type="evidence" value="ECO:0007669"/>
    <property type="project" value="UniProtKB-UniRule"/>
</dbReference>
<feature type="region of interest" description="Disordered" evidence="5">
    <location>
        <begin position="1"/>
        <end position="21"/>
    </location>
</feature>
<feature type="region of interest" description="Disordered" evidence="5">
    <location>
        <begin position="1506"/>
        <end position="1537"/>
    </location>
</feature>
<dbReference type="InterPro" id="IPR057948">
    <property type="entry name" value="TPR_TRIP12_N"/>
</dbReference>
<evidence type="ECO:0000256" key="1">
    <source>
        <dbReference type="ARBA" id="ARBA00004906"/>
    </source>
</evidence>
<dbReference type="GO" id="GO:0043161">
    <property type="term" value="P:proteasome-mediated ubiquitin-dependent protein catabolic process"/>
    <property type="evidence" value="ECO:0007669"/>
    <property type="project" value="TreeGrafter"/>
</dbReference>
<feature type="region of interest" description="Disordered" evidence="5">
    <location>
        <begin position="130"/>
        <end position="193"/>
    </location>
</feature>
<dbReference type="GO" id="GO:0000209">
    <property type="term" value="P:protein polyubiquitination"/>
    <property type="evidence" value="ECO:0007669"/>
    <property type="project" value="TreeGrafter"/>
</dbReference>
<dbReference type="FunFam" id="1.25.10.10:FF:000689">
    <property type="entry name" value="HECT ubiquitin protein ligase family protein KAK"/>
    <property type="match status" value="1"/>
</dbReference>
<sequence>MHPTDSSNSRNLQEASENFDKMVDEEDEDMVDVDMEVTVLESSIPGTRSVSLSSRSCAGVDYDFSVDADMLSEGDIALLSPSDELSEHMEMDFEDMVESSNREAQLSVDMINEYLAYCYNILHFSGSQRACGRGGGPSSSETSGGPSGAGGGKAVEPGMSSHQSGNQPQQPLSAGGSSRAPESAEGGGTSSSSLSAAAAASAFSRMLAGDSEGDESEMGRLQALLEARGLPPHLFGSLAPRMQQLLHRGMSNTTVTKAQQLLQGLQATGDEGQQLQAAIEMCQLLVMGNEDTLAGFPVKQTVPALIALLSMEHNFDMMNHACRALTYMMEALPRSTPVVVEAIPVFLEKLQVIQCMDVAEQSLTALEMLSRRHAKAILQARGVSACLTYLDFFSITAQRAALSITANCCQSVHLDEFHLVGESLQFLASRLTQQDKKSVESVCLAFSRLVDSFTSDPKRLEEIASPELLSNLQQLLVVTPPVVSTGTFILVLRMLAQLCSRCPSIAVKLLEQNIVGTLSSLLLGSTNVSTESFSDDVSGVGVELVSRNPQELLEIVAVIAELLPKLPKDGLFVVNTMMTHPHLAYQDAIQWQWRDDRGLWNSYSAFDSRIIETAHQSGEDEISLSMQGRTYTIDFLGMQQINEDSGTTRTVQRKVNPFFNGRAPDSKDKGSGPDLRADYLASYPDFALPFLRPLFALLSEANSSSAGPAVRQSCLKTLLRIVHFLPADSLQKTLKPQQVSNNLASMLGSSDLKIVVGAFQLCSLFMTKLHDFFVVHFRREGVFHQVSRISTSEIVGPSPVKSEIAVLLGIPNPPTPTYGSQHTPVLSSSAPASMPLVNTAPMPILQNVTQVPIPLIPVPAAAGPASMSLPSASPLELHIAKFFPHPSNNLPVGETVNPPSLLMETGTPSRNVVSNGSVDSTLSGSGSSPSFATIGTVTYSNNNNNDGPTATTGRSAISITGLDSTNESSPLVSTPSSTTSKSSGENVGSEEDQQRDVNFLHANIEAFKRKRVSKRPIPTSTPRRVRQEDPSMCTTSSTSSGGHSHSAVPGIASVAGTESICLSRITTSAPSIPTVPSNVGGLVGPSASSATTTPPVAHTLAVQSVKRGSKSGFFANLHPSRWTRGGSSSSTYGSSSSTSAGSSSQSGDRSHGGAGGAGRTCSTSGQNANAFLAVSYKEQVKAWLKEQTGIFASKYCLVHFEGMVNGTSDGANILPKLNEIIVNIKREETMLDALRALRTVVVDSDVSSFEVNHSGLIGSLLSFLVDIDGYSVPRDTRLRSFIHIFADCPLDYLNGEELDSYIGSSGLGGNALSALVLKLNSCFSQLEQFQVKVHELPTTSGSSRVAPSSALRFFNTHQLKCVLQRHPSCMSLRQWKGGPVKIDPLALVQAIERYLLVRGFGRIRESRDSGDSEDDNSDEEIDDTMAAVVISQNNSRHKLQFLVGDHVLPYNMTVYQAIRQFGMNSGDPSVDLEADFDPASALLGSSGIWAQTHTIYYRPVPEDGVTPAAQSTSKGAKKSKLPTVRSSSKPKKDPLWNEGIVQEPAEPYLAYLTDKLPENVTISDPSLPVLTLLRVIHAVCRFWRYLYWPVLPGQALIPQNEFVNTKVAAKAQRQLQDPVVIMTGNLPQWLQQIGVACPFLFPFETRQMLFYSISFDRDRALQRLLDNVPELNNAEREDRVTPRLERRRRTISRDQILAQAEQLMQDFGSTRPLLEIQYENEVGTGLGPTLEFYAIVSQELQKKELDLWHCESSEHSISEDETASIKSKSYVQTSVGLFPKPIGKSVKAASVMKIKNKFKFLGRFMAKAVMDSRMIDLPLSKTQYKWILGLEYSMSLADVADVDSTVARSIRKLVSVVSQKKKLEAKSGLTSLELKEPLEALTLDGCRIDNLGLDFTLPGHPTIELRKGGKDIPVTIHNLEEYIKLVCHWMLVGGVSRQMESWKEGFDSVFPSSALKMFYPEELEMVFCGSNQSDGESWDVKTLLECCRPDHGYTHESRAIQFLFEIMASYEAQRRRKFVQFLTGSPRLPVGGFKALQPPLTIVRKTVDHPADPDSFLPSVMTCVNYLKLPDYTTIEIMRDRLRVAAEEGQMSFHLS</sequence>
<feature type="compositionally biased region" description="Low complexity" evidence="5">
    <location>
        <begin position="180"/>
        <end position="193"/>
    </location>
</feature>
<feature type="compositionally biased region" description="Low complexity" evidence="5">
    <location>
        <begin position="1034"/>
        <end position="1046"/>
    </location>
</feature>
<evidence type="ECO:0000256" key="3">
    <source>
        <dbReference type="PROSITE-ProRule" id="PRU00104"/>
    </source>
</evidence>
<dbReference type="OrthoDB" id="271273at2759"/>
<feature type="compositionally biased region" description="Low complexity" evidence="5">
    <location>
        <begin position="968"/>
        <end position="983"/>
    </location>
</feature>
<feature type="region of interest" description="Disordered" evidence="5">
    <location>
        <begin position="960"/>
        <end position="997"/>
    </location>
</feature>
<comment type="caution">
    <text evidence="8">The sequence shown here is derived from an EMBL/GenBank/DDBJ whole genome shotgun (WGS) entry which is preliminary data.</text>
</comment>
<dbReference type="Pfam" id="PF02825">
    <property type="entry name" value="WWE"/>
    <property type="match status" value="1"/>
</dbReference>
<feature type="region of interest" description="Disordered" evidence="5">
    <location>
        <begin position="1010"/>
        <end position="1046"/>
    </location>
</feature>
<comment type="pathway">
    <text evidence="1 4">Protein modification; protein ubiquitination.</text>
</comment>
<dbReference type="FunFam" id="3.30.2160.10:FF:000013">
    <property type="entry name" value="E3 ubiquitin-protein ligase TRIP12 isoform X1"/>
    <property type="match status" value="1"/>
</dbReference>
<evidence type="ECO:0000256" key="5">
    <source>
        <dbReference type="SAM" id="MobiDB-lite"/>
    </source>
</evidence>
<feature type="compositionally biased region" description="Polar residues" evidence="5">
    <location>
        <begin position="160"/>
        <end position="176"/>
    </location>
</feature>
<feature type="compositionally biased region" description="Low complexity" evidence="5">
    <location>
        <begin position="1120"/>
        <end position="1147"/>
    </location>
</feature>
<dbReference type="InterPro" id="IPR018123">
    <property type="entry name" value="WWE-dom_subgr"/>
</dbReference>
<name>A0A8J2PZ93_9HEXA</name>
<dbReference type="Pfam" id="PF25579">
    <property type="entry name" value="TPR_TRIP12_N"/>
    <property type="match status" value="1"/>
</dbReference>
<dbReference type="Proteomes" id="UP000708208">
    <property type="component" value="Unassembled WGS sequence"/>
</dbReference>
<accession>A0A8J2PZ93</accession>
<evidence type="ECO:0000259" key="7">
    <source>
        <dbReference type="PROSITE" id="PS50918"/>
    </source>
</evidence>
<organism evidence="8 9">
    <name type="scientific">Allacma fusca</name>
    <dbReference type="NCBI Taxonomy" id="39272"/>
    <lineage>
        <taxon>Eukaryota</taxon>
        <taxon>Metazoa</taxon>
        <taxon>Ecdysozoa</taxon>
        <taxon>Arthropoda</taxon>
        <taxon>Hexapoda</taxon>
        <taxon>Collembola</taxon>
        <taxon>Symphypleona</taxon>
        <taxon>Sminthuridae</taxon>
        <taxon>Allacma</taxon>
    </lineage>
</organism>
<dbReference type="PANTHER" id="PTHR45670">
    <property type="entry name" value="E3 UBIQUITIN-PROTEIN LIGASE TRIP12"/>
    <property type="match status" value="1"/>
</dbReference>
<dbReference type="EMBL" id="CAJVCH010570061">
    <property type="protein sequence ID" value="CAG7833937.1"/>
    <property type="molecule type" value="Genomic_DNA"/>
</dbReference>
<feature type="compositionally biased region" description="Low complexity" evidence="5">
    <location>
        <begin position="916"/>
        <end position="929"/>
    </location>
</feature>
<keyword evidence="2 4" id="KW-0808">Transferase</keyword>
<dbReference type="PROSITE" id="PS50237">
    <property type="entry name" value="HECT"/>
    <property type="match status" value="1"/>
</dbReference>
<keyword evidence="9" id="KW-1185">Reference proteome</keyword>
<feature type="region of interest" description="Disordered" evidence="5">
    <location>
        <begin position="908"/>
        <end position="929"/>
    </location>
</feature>
<feature type="domain" description="WWE" evidence="7">
    <location>
        <begin position="576"/>
        <end position="653"/>
    </location>
</feature>
<proteinExistence type="inferred from homology"/>
<dbReference type="InterPro" id="IPR004170">
    <property type="entry name" value="WWE_dom"/>
</dbReference>
<feature type="compositionally biased region" description="Polar residues" evidence="5">
    <location>
        <begin position="1"/>
        <end position="16"/>
    </location>
</feature>
<keyword evidence="3 4" id="KW-0833">Ubl conjugation pathway</keyword>
<dbReference type="Pfam" id="PF00632">
    <property type="entry name" value="HECT"/>
    <property type="match status" value="1"/>
</dbReference>
<dbReference type="InterPro" id="IPR000569">
    <property type="entry name" value="HECT_dom"/>
</dbReference>
<evidence type="ECO:0000313" key="9">
    <source>
        <dbReference type="Proteomes" id="UP000708208"/>
    </source>
</evidence>
<gene>
    <name evidence="8" type="ORF">AFUS01_LOCUS43497</name>
</gene>
<dbReference type="EC" id="2.3.2.26" evidence="4"/>